<dbReference type="Proteomes" id="UP001174909">
    <property type="component" value="Unassembled WGS sequence"/>
</dbReference>
<keyword evidence="6 7" id="KW-0472">Membrane</keyword>
<protein>
    <submittedName>
        <fullName evidence="8">Synaptic vesicle 2-related protein</fullName>
    </submittedName>
</protein>
<dbReference type="SUPFAM" id="SSF103473">
    <property type="entry name" value="MFS general substrate transporter"/>
    <property type="match status" value="1"/>
</dbReference>
<dbReference type="GO" id="GO:0022857">
    <property type="term" value="F:transmembrane transporter activity"/>
    <property type="evidence" value="ECO:0007669"/>
    <property type="project" value="InterPro"/>
</dbReference>
<feature type="transmembrane region" description="Helical" evidence="7">
    <location>
        <begin position="152"/>
        <end position="174"/>
    </location>
</feature>
<dbReference type="InterPro" id="IPR005829">
    <property type="entry name" value="Sugar_transporter_CS"/>
</dbReference>
<evidence type="ECO:0000256" key="7">
    <source>
        <dbReference type="SAM" id="Phobius"/>
    </source>
</evidence>
<proteinExistence type="inferred from homology"/>
<evidence type="ECO:0000256" key="1">
    <source>
        <dbReference type="ARBA" id="ARBA00004141"/>
    </source>
</evidence>
<keyword evidence="5 7" id="KW-1133">Transmembrane helix</keyword>
<comment type="subcellular location">
    <subcellularLocation>
        <location evidence="1">Membrane</location>
        <topology evidence="1">Multi-pass membrane protein</topology>
    </subcellularLocation>
</comment>
<dbReference type="Pfam" id="PF00083">
    <property type="entry name" value="Sugar_tr"/>
    <property type="match status" value="1"/>
</dbReference>
<evidence type="ECO:0000256" key="4">
    <source>
        <dbReference type="ARBA" id="ARBA00022692"/>
    </source>
</evidence>
<dbReference type="PANTHER" id="PTHR23511:SF5">
    <property type="entry name" value="MAJOR FACILITATOR-TYPE TRANSPORTER HXNZ-RELATED"/>
    <property type="match status" value="1"/>
</dbReference>
<evidence type="ECO:0000256" key="2">
    <source>
        <dbReference type="ARBA" id="ARBA00008335"/>
    </source>
</evidence>
<name>A0AA35QVL1_GEOBA</name>
<gene>
    <name evidence="8" type="ORF">GBAR_LOCUS1341</name>
</gene>
<organism evidence="8 9">
    <name type="scientific">Geodia barretti</name>
    <name type="common">Barrett's horny sponge</name>
    <dbReference type="NCBI Taxonomy" id="519541"/>
    <lineage>
        <taxon>Eukaryota</taxon>
        <taxon>Metazoa</taxon>
        <taxon>Porifera</taxon>
        <taxon>Demospongiae</taxon>
        <taxon>Heteroscleromorpha</taxon>
        <taxon>Tetractinellida</taxon>
        <taxon>Astrophorina</taxon>
        <taxon>Geodiidae</taxon>
        <taxon>Geodia</taxon>
    </lineage>
</organism>
<keyword evidence="9" id="KW-1185">Reference proteome</keyword>
<feature type="transmembrane region" description="Helical" evidence="7">
    <location>
        <begin position="98"/>
        <end position="122"/>
    </location>
</feature>
<dbReference type="Gene3D" id="1.20.1250.20">
    <property type="entry name" value="MFS general substrate transporter like domains"/>
    <property type="match status" value="1"/>
</dbReference>
<evidence type="ECO:0000256" key="5">
    <source>
        <dbReference type="ARBA" id="ARBA00022989"/>
    </source>
</evidence>
<dbReference type="GO" id="GO:0016020">
    <property type="term" value="C:membrane"/>
    <property type="evidence" value="ECO:0007669"/>
    <property type="project" value="UniProtKB-SubCell"/>
</dbReference>
<comment type="caution">
    <text evidence="8">The sequence shown here is derived from an EMBL/GenBank/DDBJ whole genome shotgun (WGS) entry which is preliminary data.</text>
</comment>
<keyword evidence="4 7" id="KW-0812">Transmembrane</keyword>
<dbReference type="InterPro" id="IPR036259">
    <property type="entry name" value="MFS_trans_sf"/>
</dbReference>
<dbReference type="PROSITE" id="PS00216">
    <property type="entry name" value="SUGAR_TRANSPORT_1"/>
    <property type="match status" value="1"/>
</dbReference>
<reference evidence="8" key="1">
    <citation type="submission" date="2023-03" db="EMBL/GenBank/DDBJ databases">
        <authorList>
            <person name="Steffen K."/>
            <person name="Cardenas P."/>
        </authorList>
    </citation>
    <scope>NUCLEOTIDE SEQUENCE</scope>
</reference>
<feature type="transmembrane region" description="Helical" evidence="7">
    <location>
        <begin position="12"/>
        <end position="36"/>
    </location>
</feature>
<evidence type="ECO:0000256" key="6">
    <source>
        <dbReference type="ARBA" id="ARBA00023136"/>
    </source>
</evidence>
<evidence type="ECO:0000256" key="3">
    <source>
        <dbReference type="ARBA" id="ARBA00022448"/>
    </source>
</evidence>
<dbReference type="AlphaFoldDB" id="A0AA35QVL1"/>
<feature type="transmembrane region" description="Helical" evidence="7">
    <location>
        <begin position="186"/>
        <end position="208"/>
    </location>
</feature>
<comment type="similarity">
    <text evidence="2">Belongs to the major facilitator superfamily.</text>
</comment>
<accession>A0AA35QVL1</accession>
<keyword evidence="3" id="KW-0813">Transport</keyword>
<dbReference type="InterPro" id="IPR005828">
    <property type="entry name" value="MFS_sugar_transport-like"/>
</dbReference>
<feature type="transmembrane region" description="Helical" evidence="7">
    <location>
        <begin position="264"/>
        <end position="284"/>
    </location>
</feature>
<dbReference type="PANTHER" id="PTHR23511">
    <property type="entry name" value="SYNAPTIC VESICLE GLYCOPROTEIN 2"/>
    <property type="match status" value="1"/>
</dbReference>
<evidence type="ECO:0000313" key="9">
    <source>
        <dbReference type="Proteomes" id="UP001174909"/>
    </source>
</evidence>
<sequence length="300" mass="33595">MPRLAIKTLPKLRTFCYCFLLWLNYNYILVIVSVFYSNDGIVSFGTASPTQVPEEMPLLDDDYEHDHESDNIKLLDNIKGRLLMYTDIFNKGMWKTTFLLWILWIGCGWIYYGVVLLTTSIFHGTNHCFTELQNTSNESNCEELSNGTYIKIFWTSVAELPGLVVTIIIIEILGRKKTMALESFGTMAGFLLLFVCSTSEVTTLFLFLTRAFATGVFQTVYVYTPEVYPTSIRASALGLHTTASRIGALLTPFNAQVVFHSSDIAAVSFYAGSCLLLVISSLLLPIETKGKSMKDGPSVR</sequence>
<evidence type="ECO:0000313" key="8">
    <source>
        <dbReference type="EMBL" id="CAI7993852.1"/>
    </source>
</evidence>
<dbReference type="EMBL" id="CASHTH010000200">
    <property type="protein sequence ID" value="CAI7993852.1"/>
    <property type="molecule type" value="Genomic_DNA"/>
</dbReference>